<evidence type="ECO:0000256" key="2">
    <source>
        <dbReference type="ARBA" id="ARBA00009307"/>
    </source>
</evidence>
<dbReference type="GO" id="GO:0060213">
    <property type="term" value="P:positive regulation of nuclear-transcribed mRNA poly(A) tail shortening"/>
    <property type="evidence" value="ECO:0007669"/>
    <property type="project" value="TreeGrafter"/>
</dbReference>
<dbReference type="GO" id="GO:0045948">
    <property type="term" value="P:positive regulation of translational initiation"/>
    <property type="evidence" value="ECO:0007669"/>
    <property type="project" value="TreeGrafter"/>
</dbReference>
<comment type="similarity">
    <text evidence="2">Belongs to the eukaryotic RPB7/RPC8 RNA polymerase subunit family.</text>
</comment>
<dbReference type="InterPro" id="IPR036898">
    <property type="entry name" value="RNA_pol_Rpb7-like_N_sf"/>
</dbReference>
<dbReference type="GO" id="GO:0006367">
    <property type="term" value="P:transcription initiation at RNA polymerase II promoter"/>
    <property type="evidence" value="ECO:0007669"/>
    <property type="project" value="TreeGrafter"/>
</dbReference>
<dbReference type="Gene3D" id="3.30.1490.120">
    <property type="entry name" value="RNA polymerase Rpb7-like, N-terminal domain"/>
    <property type="match status" value="1"/>
</dbReference>
<dbReference type="PANTHER" id="PTHR12709">
    <property type="entry name" value="DNA-DIRECTED RNA POLYMERASE II, III"/>
    <property type="match status" value="1"/>
</dbReference>
<dbReference type="FunFam" id="2.40.50.140:FF:000043">
    <property type="entry name" value="DNA-directed RNA polymerase II subunit RPB7"/>
    <property type="match status" value="1"/>
</dbReference>
<dbReference type="Gene3D" id="2.40.50.140">
    <property type="entry name" value="Nucleic acid-binding proteins"/>
    <property type="match status" value="1"/>
</dbReference>
<dbReference type="CDD" id="cd04462">
    <property type="entry name" value="S1_RNAPII_Rpb7"/>
    <property type="match status" value="1"/>
</dbReference>
<organism evidence="8 9">
    <name type="scientific">Apatococcus lobatus</name>
    <dbReference type="NCBI Taxonomy" id="904363"/>
    <lineage>
        <taxon>Eukaryota</taxon>
        <taxon>Viridiplantae</taxon>
        <taxon>Chlorophyta</taxon>
        <taxon>core chlorophytes</taxon>
        <taxon>Trebouxiophyceae</taxon>
        <taxon>Chlorellales</taxon>
        <taxon>Chlorellaceae</taxon>
        <taxon>Apatococcus</taxon>
    </lineage>
</organism>
<accession>A0AAW1S3J9</accession>
<dbReference type="InterPro" id="IPR003029">
    <property type="entry name" value="S1_domain"/>
</dbReference>
<keyword evidence="4" id="KW-0804">Transcription</keyword>
<reference evidence="8 9" key="1">
    <citation type="journal article" date="2024" name="Nat. Commun.">
        <title>Phylogenomics reveals the evolutionary origins of lichenization in chlorophyte algae.</title>
        <authorList>
            <person name="Puginier C."/>
            <person name="Libourel C."/>
            <person name="Otte J."/>
            <person name="Skaloud P."/>
            <person name="Haon M."/>
            <person name="Grisel S."/>
            <person name="Petersen M."/>
            <person name="Berrin J.G."/>
            <person name="Delaux P.M."/>
            <person name="Dal Grande F."/>
            <person name="Keller J."/>
        </authorList>
    </citation>
    <scope>NUCLEOTIDE SEQUENCE [LARGE SCALE GENOMIC DNA]</scope>
    <source>
        <strain evidence="8 9">SAG 2145</strain>
    </source>
</reference>
<evidence type="ECO:0000256" key="4">
    <source>
        <dbReference type="ARBA" id="ARBA00023163"/>
    </source>
</evidence>
<dbReference type="GO" id="GO:0000932">
    <property type="term" value="C:P-body"/>
    <property type="evidence" value="ECO:0007669"/>
    <property type="project" value="TreeGrafter"/>
</dbReference>
<evidence type="ECO:0000256" key="1">
    <source>
        <dbReference type="ARBA" id="ARBA00004123"/>
    </source>
</evidence>
<evidence type="ECO:0000256" key="5">
    <source>
        <dbReference type="ARBA" id="ARBA00023242"/>
    </source>
</evidence>
<dbReference type="GO" id="GO:0031369">
    <property type="term" value="F:translation initiation factor binding"/>
    <property type="evidence" value="ECO:0007669"/>
    <property type="project" value="TreeGrafter"/>
</dbReference>
<feature type="domain" description="S1 motif" evidence="6">
    <location>
        <begin position="79"/>
        <end position="156"/>
    </location>
</feature>
<dbReference type="SUPFAM" id="SSF88798">
    <property type="entry name" value="N-terminal, heterodimerisation domain of RBP7 (RpoE)"/>
    <property type="match status" value="1"/>
</dbReference>
<dbReference type="FunFam" id="3.30.1490.120:FF:000001">
    <property type="entry name" value="DNA-directed RNA polymerase II subunit RPB7"/>
    <property type="match status" value="1"/>
</dbReference>
<evidence type="ECO:0000259" key="6">
    <source>
        <dbReference type="Pfam" id="PF00575"/>
    </source>
</evidence>
<dbReference type="Proteomes" id="UP001438707">
    <property type="component" value="Unassembled WGS sequence"/>
</dbReference>
<dbReference type="InterPro" id="IPR005576">
    <property type="entry name" value="Rpb7-like_N"/>
</dbReference>
<feature type="domain" description="RNA polymerase Rpb7-like N-terminal" evidence="7">
    <location>
        <begin position="11"/>
        <end position="64"/>
    </location>
</feature>
<keyword evidence="5" id="KW-0539">Nucleus</keyword>
<dbReference type="Pfam" id="PF00575">
    <property type="entry name" value="S1"/>
    <property type="match status" value="1"/>
</dbReference>
<gene>
    <name evidence="8" type="ORF">WJX74_009478</name>
</gene>
<dbReference type="PANTHER" id="PTHR12709:SF4">
    <property type="entry name" value="DNA-DIRECTED RNA POLYMERASE II SUBUNIT RPB7"/>
    <property type="match status" value="1"/>
</dbReference>
<evidence type="ECO:0000313" key="8">
    <source>
        <dbReference type="EMBL" id="KAK9840410.1"/>
    </source>
</evidence>
<dbReference type="EMBL" id="JALJOS010000004">
    <property type="protein sequence ID" value="KAK9840410.1"/>
    <property type="molecule type" value="Genomic_DNA"/>
</dbReference>
<dbReference type="InterPro" id="IPR045113">
    <property type="entry name" value="Rpb7-like"/>
</dbReference>
<keyword evidence="9" id="KW-1185">Reference proteome</keyword>
<comment type="subcellular location">
    <subcellularLocation>
        <location evidence="1">Nucleus</location>
    </subcellularLocation>
</comment>
<comment type="caution">
    <text evidence="8">The sequence shown here is derived from an EMBL/GenBank/DDBJ whole genome shotgun (WGS) entry which is preliminary data.</text>
</comment>
<dbReference type="GO" id="GO:0003727">
    <property type="term" value="F:single-stranded RNA binding"/>
    <property type="evidence" value="ECO:0007669"/>
    <property type="project" value="TreeGrafter"/>
</dbReference>
<evidence type="ECO:0000256" key="3">
    <source>
        <dbReference type="ARBA" id="ARBA00022478"/>
    </source>
</evidence>
<protein>
    <recommendedName>
        <fullName evidence="10">DNA-directed RNA polymerase II subunit RPB7</fullName>
    </recommendedName>
</protein>
<evidence type="ECO:0000313" key="9">
    <source>
        <dbReference type="Proteomes" id="UP001438707"/>
    </source>
</evidence>
<evidence type="ECO:0008006" key="10">
    <source>
        <dbReference type="Google" id="ProtNLM"/>
    </source>
</evidence>
<keyword evidence="3" id="KW-0240">DNA-directed RNA polymerase</keyword>
<dbReference type="CDD" id="cd04329">
    <property type="entry name" value="RNAP_II_Rpb7_N"/>
    <property type="match status" value="1"/>
</dbReference>
<sequence length="174" mass="19417">MFYRLILYKDVELHPRFFGPNMRDTLKAKVTAEVEGTVSGKYGFIAAVPDVVDYGRGIIREGTGFATFRVKYLCIVMRPVKGEVMDCVVTSVNKVGFFAEAGPLNIFVSNHLIPEDFEFNTTDDTQFVTTDASTRIRQGTEVRVRIVGTRTDLTEIFCVATIKEDFLGVVGDPT</sequence>
<dbReference type="SUPFAM" id="SSF50249">
    <property type="entry name" value="Nucleic acid-binding proteins"/>
    <property type="match status" value="1"/>
</dbReference>
<dbReference type="AlphaFoldDB" id="A0AAW1S3J9"/>
<dbReference type="GO" id="GO:0005665">
    <property type="term" value="C:RNA polymerase II, core complex"/>
    <property type="evidence" value="ECO:0007669"/>
    <property type="project" value="TreeGrafter"/>
</dbReference>
<dbReference type="GO" id="GO:0003697">
    <property type="term" value="F:single-stranded DNA binding"/>
    <property type="evidence" value="ECO:0007669"/>
    <property type="project" value="TreeGrafter"/>
</dbReference>
<dbReference type="Pfam" id="PF03876">
    <property type="entry name" value="SHS2_Rpb7-N"/>
    <property type="match status" value="1"/>
</dbReference>
<evidence type="ECO:0000259" key="7">
    <source>
        <dbReference type="Pfam" id="PF03876"/>
    </source>
</evidence>
<dbReference type="InterPro" id="IPR012340">
    <property type="entry name" value="NA-bd_OB-fold"/>
</dbReference>
<proteinExistence type="inferred from homology"/>
<name>A0AAW1S3J9_9CHLO</name>